<sequence length="97" mass="10552">MMFTSPLKKLRQSTWLSALPDTIAVPAIGGRLARNQPIERATLDQIAFALLPLEQERRAIGQKIMALEEIITMARKQGALGADIALTAAAAELEARQ</sequence>
<protein>
    <submittedName>
        <fullName evidence="1">Uncharacterized protein</fullName>
    </submittedName>
</protein>
<dbReference type="EMBL" id="CP078073">
    <property type="protein sequence ID" value="QXL87908.1"/>
    <property type="molecule type" value="Genomic_DNA"/>
</dbReference>
<organism evidence="1">
    <name type="scientific">Gymnodinialimonas phycosphaerae</name>
    <dbReference type="NCBI Taxonomy" id="2841589"/>
    <lineage>
        <taxon>Bacteria</taxon>
        <taxon>Pseudomonadati</taxon>
        <taxon>Pseudomonadota</taxon>
        <taxon>Alphaproteobacteria</taxon>
        <taxon>Rhodobacterales</taxon>
        <taxon>Paracoccaceae</taxon>
        <taxon>Gymnodinialimonas</taxon>
    </lineage>
</organism>
<name>A0A975YFZ4_9RHOB</name>
<accession>A0A975YFZ4</accession>
<gene>
    <name evidence="1" type="ORF">KUL25_21355</name>
</gene>
<reference evidence="1" key="1">
    <citation type="submission" date="2021-07" db="EMBL/GenBank/DDBJ databases">
        <title>Karlodiniumbacter phycospheric gen. nov., sp. nov., a phycosphere bacterium isolated from karlodinium veneficum.</title>
        <authorList>
            <person name="Peng Y."/>
            <person name="Jiang L."/>
            <person name="Lee J."/>
        </authorList>
    </citation>
    <scope>NUCLEOTIDE SEQUENCE</scope>
    <source>
        <strain evidence="1">N5</strain>
    </source>
</reference>
<evidence type="ECO:0000313" key="1">
    <source>
        <dbReference type="EMBL" id="QXL87908.1"/>
    </source>
</evidence>
<proteinExistence type="predicted"/>
<dbReference type="AlphaFoldDB" id="A0A975YFZ4"/>